<accession>A0A8S9U786</accession>
<dbReference type="EMBL" id="JAACNO010002204">
    <property type="protein sequence ID" value="KAF4135139.1"/>
    <property type="molecule type" value="Genomic_DNA"/>
</dbReference>
<proteinExistence type="predicted"/>
<reference evidence="1" key="1">
    <citation type="submission" date="2020-03" db="EMBL/GenBank/DDBJ databases">
        <title>Hybrid Assembly of Korean Phytophthora infestans isolates.</title>
        <authorList>
            <person name="Prokchorchik M."/>
            <person name="Lee Y."/>
            <person name="Seo J."/>
            <person name="Cho J.-H."/>
            <person name="Park Y.-E."/>
            <person name="Jang D.-C."/>
            <person name="Im J.-S."/>
            <person name="Choi J.-G."/>
            <person name="Park H.-J."/>
            <person name="Lee G.-B."/>
            <person name="Lee Y.-G."/>
            <person name="Hong S.-Y."/>
            <person name="Cho K."/>
            <person name="Sohn K.H."/>
        </authorList>
    </citation>
    <scope>NUCLEOTIDE SEQUENCE</scope>
    <source>
        <strain evidence="1">KR_2_A2</strain>
    </source>
</reference>
<evidence type="ECO:0000313" key="2">
    <source>
        <dbReference type="Proteomes" id="UP000704712"/>
    </source>
</evidence>
<protein>
    <submittedName>
        <fullName evidence="1">Uncharacterized protein</fullName>
    </submittedName>
</protein>
<dbReference type="AlphaFoldDB" id="A0A8S9U786"/>
<sequence>MLPVQIGGLFSTTCCFGFRCAAVLKPRILTPPAWASPPSRSKKCCPSKTSSQVPMSRFCRDAHSREHQRLDTFLASERLLAEEAEDDDKTVPFNSWNNVPDTLNHLLTLVLRWLGDASARAVFAQVLPSAADHRLTGIISGPFLSNLLNEDVVTCLAHTFISFQAHQEIYLPELRPQIKSILTLLSTYYYTGRQLGIALMFASISVVCRTSHEPGTWHLSVSVLVFFFVLRVLAFIYGAKLDVSPESFIFTKCVVLMNARAGGASRSLSAQRLGSTLHGTTRR</sequence>
<dbReference type="PANTHER" id="PTHR43021">
    <property type="entry name" value="NA(+)/H(+) ANTIPORTER-RELATED"/>
    <property type="match status" value="1"/>
</dbReference>
<evidence type="ECO:0000313" key="1">
    <source>
        <dbReference type="EMBL" id="KAF4135139.1"/>
    </source>
</evidence>
<gene>
    <name evidence="1" type="ORF">GN958_ATG15699</name>
</gene>
<dbReference type="Proteomes" id="UP000704712">
    <property type="component" value="Unassembled WGS sequence"/>
</dbReference>
<comment type="caution">
    <text evidence="1">The sequence shown here is derived from an EMBL/GenBank/DDBJ whole genome shotgun (WGS) entry which is preliminary data.</text>
</comment>
<name>A0A8S9U786_PHYIN</name>
<organism evidence="1 2">
    <name type="scientific">Phytophthora infestans</name>
    <name type="common">Potato late blight agent</name>
    <name type="synonym">Botrytis infestans</name>
    <dbReference type="NCBI Taxonomy" id="4787"/>
    <lineage>
        <taxon>Eukaryota</taxon>
        <taxon>Sar</taxon>
        <taxon>Stramenopiles</taxon>
        <taxon>Oomycota</taxon>
        <taxon>Peronosporomycetes</taxon>
        <taxon>Peronosporales</taxon>
        <taxon>Peronosporaceae</taxon>
        <taxon>Phytophthora</taxon>
    </lineage>
</organism>
<dbReference type="PANTHER" id="PTHR43021:SF2">
    <property type="entry name" value="CATION_H+ EXCHANGER DOMAIN-CONTAINING PROTEIN"/>
    <property type="match status" value="1"/>
</dbReference>